<feature type="compositionally biased region" description="Low complexity" evidence="1">
    <location>
        <begin position="113"/>
        <end position="142"/>
    </location>
</feature>
<dbReference type="InterPro" id="IPR018244">
    <property type="entry name" value="Allrgn_V5/Tpx1_CS"/>
</dbReference>
<feature type="region of interest" description="Disordered" evidence="1">
    <location>
        <begin position="39"/>
        <end position="151"/>
    </location>
</feature>
<dbReference type="AlphaFoldDB" id="A0A6A6NST8"/>
<evidence type="ECO:0000256" key="2">
    <source>
        <dbReference type="SAM" id="SignalP"/>
    </source>
</evidence>
<dbReference type="CDD" id="cd05380">
    <property type="entry name" value="CAP_euk"/>
    <property type="match status" value="1"/>
</dbReference>
<keyword evidence="5" id="KW-1185">Reference proteome</keyword>
<sequence>MRPSAIASIAFAAAALAGPVAKRDMVTDWTYVTVTKFVTPGVDPTPAPTEDAGSANSPGSFFEMPWINRHSQPAAEPTPSPSPSSSPSSSPSPSPEPEPSSEPAPESEPEPEPTSAAPEPTSVAPASTTATPEPEPAATETPSESDGDDYISQCLNHHNAHRSNHSAADLVWDEGLAATAMKIAQSCVYDHDTEMDGGGYGQNIAAGVPAERVSAVITDVFYNPEEPLFSANYGLDNPDMSNFHGWGHFTQIVWQDTTAVGCATYDCGPGGLEGVGSSVGPQFTVCNYKSPGNFGGEYANNVARPNGDATIHGKE</sequence>
<dbReference type="OrthoDB" id="337038at2759"/>
<feature type="domain" description="SCP" evidence="3">
    <location>
        <begin position="149"/>
        <end position="296"/>
    </location>
</feature>
<dbReference type="Gene3D" id="3.40.33.10">
    <property type="entry name" value="CAP"/>
    <property type="match status" value="1"/>
</dbReference>
<feature type="compositionally biased region" description="Pro residues" evidence="1">
    <location>
        <begin position="76"/>
        <end position="102"/>
    </location>
</feature>
<gene>
    <name evidence="4" type="ORF">BDY21DRAFT_374094</name>
</gene>
<feature type="signal peptide" evidence="2">
    <location>
        <begin position="1"/>
        <end position="17"/>
    </location>
</feature>
<keyword evidence="2" id="KW-0732">Signal</keyword>
<dbReference type="EMBL" id="MU001691">
    <property type="protein sequence ID" value="KAF2454494.1"/>
    <property type="molecule type" value="Genomic_DNA"/>
</dbReference>
<dbReference type="SUPFAM" id="SSF55797">
    <property type="entry name" value="PR-1-like"/>
    <property type="match status" value="1"/>
</dbReference>
<dbReference type="InterPro" id="IPR014044">
    <property type="entry name" value="CAP_dom"/>
</dbReference>
<dbReference type="Proteomes" id="UP000799766">
    <property type="component" value="Unassembled WGS sequence"/>
</dbReference>
<name>A0A6A6NST8_9PEZI</name>
<feature type="chain" id="PRO_5025477154" evidence="2">
    <location>
        <begin position="18"/>
        <end position="315"/>
    </location>
</feature>
<evidence type="ECO:0000313" key="5">
    <source>
        <dbReference type="Proteomes" id="UP000799766"/>
    </source>
</evidence>
<organism evidence="4 5">
    <name type="scientific">Lineolata rhizophorae</name>
    <dbReference type="NCBI Taxonomy" id="578093"/>
    <lineage>
        <taxon>Eukaryota</taxon>
        <taxon>Fungi</taxon>
        <taxon>Dikarya</taxon>
        <taxon>Ascomycota</taxon>
        <taxon>Pezizomycotina</taxon>
        <taxon>Dothideomycetes</taxon>
        <taxon>Dothideomycetes incertae sedis</taxon>
        <taxon>Lineolatales</taxon>
        <taxon>Lineolataceae</taxon>
        <taxon>Lineolata</taxon>
    </lineage>
</organism>
<evidence type="ECO:0000256" key="1">
    <source>
        <dbReference type="SAM" id="MobiDB-lite"/>
    </source>
</evidence>
<accession>A0A6A6NST8</accession>
<proteinExistence type="predicted"/>
<evidence type="ECO:0000313" key="4">
    <source>
        <dbReference type="EMBL" id="KAF2454494.1"/>
    </source>
</evidence>
<dbReference type="FunFam" id="3.40.33.10:FF:000018">
    <property type="entry name" value="SCP-like extracellular protein, putative"/>
    <property type="match status" value="1"/>
</dbReference>
<evidence type="ECO:0000259" key="3">
    <source>
        <dbReference type="SMART" id="SM00198"/>
    </source>
</evidence>
<dbReference type="PROSITE" id="PS01009">
    <property type="entry name" value="CRISP_1"/>
    <property type="match status" value="1"/>
</dbReference>
<dbReference type="Pfam" id="PF00188">
    <property type="entry name" value="CAP"/>
    <property type="match status" value="1"/>
</dbReference>
<reference evidence="4" key="1">
    <citation type="journal article" date="2020" name="Stud. Mycol.">
        <title>101 Dothideomycetes genomes: a test case for predicting lifestyles and emergence of pathogens.</title>
        <authorList>
            <person name="Haridas S."/>
            <person name="Albert R."/>
            <person name="Binder M."/>
            <person name="Bloem J."/>
            <person name="Labutti K."/>
            <person name="Salamov A."/>
            <person name="Andreopoulos B."/>
            <person name="Baker S."/>
            <person name="Barry K."/>
            <person name="Bills G."/>
            <person name="Bluhm B."/>
            <person name="Cannon C."/>
            <person name="Castanera R."/>
            <person name="Culley D."/>
            <person name="Daum C."/>
            <person name="Ezra D."/>
            <person name="Gonzalez J."/>
            <person name="Henrissat B."/>
            <person name="Kuo A."/>
            <person name="Liang C."/>
            <person name="Lipzen A."/>
            <person name="Lutzoni F."/>
            <person name="Magnuson J."/>
            <person name="Mondo S."/>
            <person name="Nolan M."/>
            <person name="Ohm R."/>
            <person name="Pangilinan J."/>
            <person name="Park H.-J."/>
            <person name="Ramirez L."/>
            <person name="Alfaro M."/>
            <person name="Sun H."/>
            <person name="Tritt A."/>
            <person name="Yoshinaga Y."/>
            <person name="Zwiers L.-H."/>
            <person name="Turgeon B."/>
            <person name="Goodwin S."/>
            <person name="Spatafora J."/>
            <person name="Crous P."/>
            <person name="Grigoriev I."/>
        </authorList>
    </citation>
    <scope>NUCLEOTIDE SEQUENCE</scope>
    <source>
        <strain evidence="4">ATCC 16933</strain>
    </source>
</reference>
<dbReference type="PRINTS" id="PR00837">
    <property type="entry name" value="V5TPXLIKE"/>
</dbReference>
<dbReference type="InterPro" id="IPR001283">
    <property type="entry name" value="CRISP-related"/>
</dbReference>
<dbReference type="InterPro" id="IPR035940">
    <property type="entry name" value="CAP_sf"/>
</dbReference>
<protein>
    <submittedName>
        <fullName evidence="4">CAP domain-containing protein</fullName>
    </submittedName>
</protein>
<dbReference type="PANTHER" id="PTHR10334">
    <property type="entry name" value="CYSTEINE-RICH SECRETORY PROTEIN-RELATED"/>
    <property type="match status" value="1"/>
</dbReference>
<dbReference type="SMART" id="SM00198">
    <property type="entry name" value="SCP"/>
    <property type="match status" value="1"/>
</dbReference>
<dbReference type="GO" id="GO:0005576">
    <property type="term" value="C:extracellular region"/>
    <property type="evidence" value="ECO:0007669"/>
    <property type="project" value="InterPro"/>
</dbReference>